<feature type="binding site" evidence="7 8">
    <location>
        <position position="14"/>
    </location>
    <ligand>
        <name>S-adenosyl-L-methionine</name>
        <dbReference type="ChEBI" id="CHEBI:59789"/>
    </ligand>
</feature>
<dbReference type="SUPFAM" id="SSF53335">
    <property type="entry name" value="S-adenosyl-L-methionine-dependent methyltransferases"/>
    <property type="match status" value="1"/>
</dbReference>
<evidence type="ECO:0000256" key="6">
    <source>
        <dbReference type="ARBA" id="ARBA00022884"/>
    </source>
</evidence>
<keyword evidence="3 7" id="KW-0489">Methyltransferase</keyword>
<dbReference type="Proteomes" id="UP000030512">
    <property type="component" value="Chromosome"/>
</dbReference>
<evidence type="ECO:0000256" key="7">
    <source>
        <dbReference type="HAMAP-Rule" id="MF_00607"/>
    </source>
</evidence>
<dbReference type="InterPro" id="IPR011530">
    <property type="entry name" value="rRNA_adenine_dimethylase"/>
</dbReference>
<feature type="binding site" evidence="7 8">
    <location>
        <position position="60"/>
    </location>
    <ligand>
        <name>S-adenosyl-L-methionine</name>
        <dbReference type="ChEBI" id="CHEBI:59789"/>
    </ligand>
</feature>
<evidence type="ECO:0000259" key="9">
    <source>
        <dbReference type="SMART" id="SM00650"/>
    </source>
</evidence>
<dbReference type="PROSITE" id="PS51689">
    <property type="entry name" value="SAM_RNA_A_N6_MT"/>
    <property type="match status" value="1"/>
</dbReference>
<reference evidence="10 11" key="1">
    <citation type="journal article" date="2015" name="Environ. Microbiol.">
        <title>Methane oxidation coupled to nitrate reduction under hypoxia by the Gammaproteobacterium Methylomonas denitrificans, sp. nov. type strain FJG1.</title>
        <authorList>
            <person name="Kits K.D."/>
            <person name="Klotz M.G."/>
            <person name="Stein L.Y."/>
        </authorList>
    </citation>
    <scope>NUCLEOTIDE SEQUENCE [LARGE SCALE GENOMIC DNA]</scope>
    <source>
        <strain evidence="10 11">FJG1</strain>
    </source>
</reference>
<evidence type="ECO:0000256" key="4">
    <source>
        <dbReference type="ARBA" id="ARBA00022679"/>
    </source>
</evidence>
<dbReference type="GO" id="GO:0005829">
    <property type="term" value="C:cytosol"/>
    <property type="evidence" value="ECO:0007669"/>
    <property type="project" value="TreeGrafter"/>
</dbReference>
<evidence type="ECO:0000313" key="11">
    <source>
        <dbReference type="Proteomes" id="UP000030512"/>
    </source>
</evidence>
<keyword evidence="6 7" id="KW-0694">RNA-binding</keyword>
<dbReference type="HAMAP" id="MF_00607">
    <property type="entry name" value="16SrRNA_methyltr_A"/>
    <property type="match status" value="1"/>
</dbReference>
<feature type="domain" description="Ribosomal RNA adenine methylase transferase N-terminal" evidence="9">
    <location>
        <begin position="19"/>
        <end position="191"/>
    </location>
</feature>
<dbReference type="InterPro" id="IPR001737">
    <property type="entry name" value="KsgA/Erm"/>
</dbReference>
<dbReference type="PANTHER" id="PTHR11727:SF7">
    <property type="entry name" value="DIMETHYLADENOSINE TRANSFERASE-RELATED"/>
    <property type="match status" value="1"/>
</dbReference>
<keyword evidence="4 7" id="KW-0808">Transferase</keyword>
<gene>
    <name evidence="7" type="primary">rsmA</name>
    <name evidence="7" type="synonym">ksgA</name>
    <name evidence="10" type="ORF">JT25_014065</name>
</gene>
<comment type="subcellular location">
    <subcellularLocation>
        <location evidence="7">Cytoplasm</location>
    </subcellularLocation>
</comment>
<dbReference type="GO" id="GO:0003723">
    <property type="term" value="F:RNA binding"/>
    <property type="evidence" value="ECO:0007669"/>
    <property type="project" value="UniProtKB-UniRule"/>
</dbReference>
<comment type="function">
    <text evidence="7">Specifically dimethylates two adjacent adenosines (A1518 and A1519) in the loop of a conserved hairpin near the 3'-end of 16S rRNA in the 30S particle. May play a critical role in biogenesis of 30S subunits.</text>
</comment>
<dbReference type="Gene3D" id="3.40.50.150">
    <property type="entry name" value="Vaccinia Virus protein VP39"/>
    <property type="match status" value="1"/>
</dbReference>
<keyword evidence="5 7" id="KW-0949">S-adenosyl-L-methionine</keyword>
<dbReference type="KEGG" id="mdn:JT25_014065"/>
<evidence type="ECO:0000313" key="10">
    <source>
        <dbReference type="EMBL" id="AMK77593.1"/>
    </source>
</evidence>
<keyword evidence="1 7" id="KW-0963">Cytoplasm</keyword>
<keyword evidence="2 7" id="KW-0698">rRNA processing</keyword>
<dbReference type="Gene3D" id="1.10.8.100">
    <property type="entry name" value="Ribosomal RNA adenine dimethylase-like, domain 2"/>
    <property type="match status" value="1"/>
</dbReference>
<evidence type="ECO:0000256" key="5">
    <source>
        <dbReference type="ARBA" id="ARBA00022691"/>
    </source>
</evidence>
<dbReference type="CDD" id="cd02440">
    <property type="entry name" value="AdoMet_MTases"/>
    <property type="match status" value="1"/>
</dbReference>
<dbReference type="InterPro" id="IPR029063">
    <property type="entry name" value="SAM-dependent_MTases_sf"/>
</dbReference>
<name>A0A126T680_9GAMM</name>
<keyword evidence="11" id="KW-1185">Reference proteome</keyword>
<proteinExistence type="inferred from homology"/>
<dbReference type="RefSeq" id="WP_036275212.1">
    <property type="nucleotide sequence ID" value="NZ_CP014476.1"/>
</dbReference>
<dbReference type="STRING" id="1538553.JT25_014065"/>
<evidence type="ECO:0000256" key="1">
    <source>
        <dbReference type="ARBA" id="ARBA00022490"/>
    </source>
</evidence>
<organism evidence="10 11">
    <name type="scientific">Methylomonas denitrificans</name>
    <dbReference type="NCBI Taxonomy" id="1538553"/>
    <lineage>
        <taxon>Bacteria</taxon>
        <taxon>Pseudomonadati</taxon>
        <taxon>Pseudomonadota</taxon>
        <taxon>Gammaproteobacteria</taxon>
        <taxon>Methylococcales</taxon>
        <taxon>Methylococcaceae</taxon>
        <taxon>Methylomonas</taxon>
    </lineage>
</organism>
<dbReference type="OrthoDB" id="9814755at2"/>
<dbReference type="EC" id="2.1.1.182" evidence="7"/>
<dbReference type="InterPro" id="IPR020598">
    <property type="entry name" value="rRNA_Ade_methylase_Trfase_N"/>
</dbReference>
<comment type="similarity">
    <text evidence="7">Belongs to the class I-like SAM-binding methyltransferase superfamily. rRNA adenine N(6)-methyltransferase family. RsmA subfamily.</text>
</comment>
<accession>A0A126T680</accession>
<dbReference type="NCBIfam" id="TIGR00755">
    <property type="entry name" value="ksgA"/>
    <property type="match status" value="1"/>
</dbReference>
<feature type="binding site" evidence="7 8">
    <location>
        <position position="12"/>
    </location>
    <ligand>
        <name>S-adenosyl-L-methionine</name>
        <dbReference type="ChEBI" id="CHEBI:59789"/>
    </ligand>
</feature>
<evidence type="ECO:0000256" key="8">
    <source>
        <dbReference type="PROSITE-ProRule" id="PRU01026"/>
    </source>
</evidence>
<dbReference type="Pfam" id="PF00398">
    <property type="entry name" value="RrnaAD"/>
    <property type="match status" value="1"/>
</dbReference>
<feature type="binding site" evidence="7 8">
    <location>
        <position position="85"/>
    </location>
    <ligand>
        <name>S-adenosyl-L-methionine</name>
        <dbReference type="ChEBI" id="CHEBI:59789"/>
    </ligand>
</feature>
<dbReference type="FunFam" id="1.10.8.100:FF:000001">
    <property type="entry name" value="Ribosomal RNA small subunit methyltransferase A"/>
    <property type="match status" value="1"/>
</dbReference>
<protein>
    <recommendedName>
        <fullName evidence="7">Ribosomal RNA small subunit methyltransferase A</fullName>
        <ecNumber evidence="7">2.1.1.182</ecNumber>
    </recommendedName>
    <alternativeName>
        <fullName evidence="7">16S rRNA (adenine(1518)-N(6)/adenine(1519)-N(6))-dimethyltransferase</fullName>
    </alternativeName>
    <alternativeName>
        <fullName evidence="7">16S rRNA dimethyladenosine transferase</fullName>
    </alternativeName>
    <alternativeName>
        <fullName evidence="7">16S rRNA dimethylase</fullName>
    </alternativeName>
    <alternativeName>
        <fullName evidence="7">S-adenosylmethionine-6-N', N'-adenosyl(rRNA) dimethyltransferase</fullName>
    </alternativeName>
</protein>
<dbReference type="GO" id="GO:0052908">
    <property type="term" value="F:16S rRNA (adenine(1518)-N(6)/adenine(1519)-N(6))-dimethyltransferase activity"/>
    <property type="evidence" value="ECO:0007669"/>
    <property type="project" value="UniProtKB-EC"/>
</dbReference>
<evidence type="ECO:0000256" key="2">
    <source>
        <dbReference type="ARBA" id="ARBA00022552"/>
    </source>
</evidence>
<sequence length="263" mass="29307">MTHTARKRFGQNFLHDHSIIYNILASAHPQAGEHWVEIGPGLGALTLPLLESGAKLDVVELDRDLVSRLQKQFAGHINLTVHSADALNFDFAALAQAGEKLRIIGNLPYNISTPLMFHLLETTDCVEDMLFMLQKEVVDRICAEPGSKKYGRLSVMMQYYCETELLFDVPPESFDPIPQVMSAIVRLTPHAQPPVDIPDMKSFSQLVTQAFSQRRKTIRNSLKNFIAEQQILDLGIDANLRAESISLAEFALLSAHIQANTAS</sequence>
<dbReference type="AlphaFoldDB" id="A0A126T680"/>
<dbReference type="InterPro" id="IPR023165">
    <property type="entry name" value="rRNA_Ade_diMease-like_C"/>
</dbReference>
<feature type="binding site" evidence="7 8">
    <location>
        <position position="106"/>
    </location>
    <ligand>
        <name>S-adenosyl-L-methionine</name>
        <dbReference type="ChEBI" id="CHEBI:59789"/>
    </ligand>
</feature>
<dbReference type="PANTHER" id="PTHR11727">
    <property type="entry name" value="DIMETHYLADENOSINE TRANSFERASE"/>
    <property type="match status" value="1"/>
</dbReference>
<dbReference type="EMBL" id="CP014476">
    <property type="protein sequence ID" value="AMK77593.1"/>
    <property type="molecule type" value="Genomic_DNA"/>
</dbReference>
<dbReference type="SMART" id="SM00650">
    <property type="entry name" value="rADc"/>
    <property type="match status" value="1"/>
</dbReference>
<comment type="catalytic activity">
    <reaction evidence="7">
        <text>adenosine(1518)/adenosine(1519) in 16S rRNA + 4 S-adenosyl-L-methionine = N(6)-dimethyladenosine(1518)/N(6)-dimethyladenosine(1519) in 16S rRNA + 4 S-adenosyl-L-homocysteine + 4 H(+)</text>
        <dbReference type="Rhea" id="RHEA:19609"/>
        <dbReference type="Rhea" id="RHEA-COMP:10232"/>
        <dbReference type="Rhea" id="RHEA-COMP:10233"/>
        <dbReference type="ChEBI" id="CHEBI:15378"/>
        <dbReference type="ChEBI" id="CHEBI:57856"/>
        <dbReference type="ChEBI" id="CHEBI:59789"/>
        <dbReference type="ChEBI" id="CHEBI:74411"/>
        <dbReference type="ChEBI" id="CHEBI:74493"/>
        <dbReference type="EC" id="2.1.1.182"/>
    </reaction>
</comment>
<evidence type="ECO:0000256" key="3">
    <source>
        <dbReference type="ARBA" id="ARBA00022603"/>
    </source>
</evidence>
<feature type="binding site" evidence="7 8">
    <location>
        <position position="39"/>
    </location>
    <ligand>
        <name>S-adenosyl-L-methionine</name>
        <dbReference type="ChEBI" id="CHEBI:59789"/>
    </ligand>
</feature>